<proteinExistence type="predicted"/>
<name>A2C8I1_PROM3</name>
<dbReference type="AlphaFoldDB" id="A2C8I1"/>
<dbReference type="RefSeq" id="WP_011825695.1">
    <property type="nucleotide sequence ID" value="NC_008820.1"/>
</dbReference>
<dbReference type="HOGENOM" id="CLU_3083497_0_0_3"/>
<evidence type="ECO:0008006" key="3">
    <source>
        <dbReference type="Google" id="ProtNLM"/>
    </source>
</evidence>
<dbReference type="Proteomes" id="UP000002274">
    <property type="component" value="Chromosome"/>
</dbReference>
<gene>
    <name evidence="1" type="ordered locus">P9303_10421</name>
</gene>
<accession>A2C8I1</accession>
<dbReference type="STRING" id="59922.P9303_10421"/>
<evidence type="ECO:0000313" key="2">
    <source>
        <dbReference type="Proteomes" id="UP000002274"/>
    </source>
</evidence>
<protein>
    <recommendedName>
        <fullName evidence="3">HD domain-containing protein</fullName>
    </recommendedName>
</protein>
<reference evidence="1 2" key="1">
    <citation type="journal article" date="2007" name="PLoS Genet.">
        <title>Patterns and implications of gene gain and loss in the evolution of Prochlorococcus.</title>
        <authorList>
            <person name="Kettler G.C."/>
            <person name="Martiny A.C."/>
            <person name="Huang K."/>
            <person name="Zucker J."/>
            <person name="Coleman M.L."/>
            <person name="Rodrigue S."/>
            <person name="Chen F."/>
            <person name="Lapidus A."/>
            <person name="Ferriera S."/>
            <person name="Johnson J."/>
            <person name="Steglich C."/>
            <person name="Church G.M."/>
            <person name="Richardson P."/>
            <person name="Chisholm S.W."/>
        </authorList>
    </citation>
    <scope>NUCLEOTIDE SEQUENCE [LARGE SCALE GENOMIC DNA]</scope>
    <source>
        <strain evidence="1 2">MIT 9303</strain>
    </source>
</reference>
<evidence type="ECO:0000313" key="1">
    <source>
        <dbReference type="EMBL" id="ABM77791.1"/>
    </source>
</evidence>
<sequence length="52" mass="5658">MAIKAAINNLKAIGLLHDLSKVATAKLAATELIEIHHAIITRQVLIAIFQKK</sequence>
<organism evidence="1 2">
    <name type="scientific">Prochlorococcus marinus (strain MIT 9303)</name>
    <dbReference type="NCBI Taxonomy" id="59922"/>
    <lineage>
        <taxon>Bacteria</taxon>
        <taxon>Bacillati</taxon>
        <taxon>Cyanobacteriota</taxon>
        <taxon>Cyanophyceae</taxon>
        <taxon>Synechococcales</taxon>
        <taxon>Prochlorococcaceae</taxon>
        <taxon>Prochlorococcus</taxon>
    </lineage>
</organism>
<dbReference type="EMBL" id="CP000554">
    <property type="protein sequence ID" value="ABM77791.1"/>
    <property type="molecule type" value="Genomic_DNA"/>
</dbReference>
<dbReference type="KEGG" id="pmf:P9303_10421"/>